<keyword evidence="5" id="KW-0805">Transcription regulation</keyword>
<dbReference type="PRINTS" id="PR00320">
    <property type="entry name" value="GPROTEINBRPT"/>
</dbReference>
<dbReference type="SUPFAM" id="SSF50978">
    <property type="entry name" value="WD40 repeat-like"/>
    <property type="match status" value="1"/>
</dbReference>
<reference evidence="11" key="1">
    <citation type="submission" date="2021-03" db="EMBL/GenBank/DDBJ databases">
        <authorList>
            <person name="Tagirdzhanova G."/>
        </authorList>
    </citation>
    <scope>NUCLEOTIDE SEQUENCE</scope>
</reference>
<evidence type="ECO:0000256" key="4">
    <source>
        <dbReference type="ARBA" id="ARBA00022737"/>
    </source>
</evidence>
<dbReference type="AlphaFoldDB" id="A0A8H3IGC7"/>
<feature type="repeat" description="WD" evidence="8">
    <location>
        <begin position="466"/>
        <end position="507"/>
    </location>
</feature>
<evidence type="ECO:0000256" key="1">
    <source>
        <dbReference type="ARBA" id="ARBA00004123"/>
    </source>
</evidence>
<dbReference type="Pfam" id="PF00400">
    <property type="entry name" value="WD40"/>
    <property type="match status" value="6"/>
</dbReference>
<dbReference type="InterPro" id="IPR006594">
    <property type="entry name" value="LisH"/>
</dbReference>
<protein>
    <recommendedName>
        <fullName evidence="10">TFIID subunit TAF5 NTD2 domain-containing protein</fullName>
    </recommendedName>
</protein>
<evidence type="ECO:0000256" key="2">
    <source>
        <dbReference type="ARBA" id="ARBA00009435"/>
    </source>
</evidence>
<evidence type="ECO:0000256" key="8">
    <source>
        <dbReference type="PROSITE-ProRule" id="PRU00221"/>
    </source>
</evidence>
<dbReference type="InterPro" id="IPR019775">
    <property type="entry name" value="WD40_repeat_CS"/>
</dbReference>
<keyword evidence="4" id="KW-0677">Repeat</keyword>
<feature type="region of interest" description="Disordered" evidence="9">
    <location>
        <begin position="1"/>
        <end position="20"/>
    </location>
</feature>
<evidence type="ECO:0000256" key="6">
    <source>
        <dbReference type="ARBA" id="ARBA00023163"/>
    </source>
</evidence>
<keyword evidence="7" id="KW-0539">Nucleus</keyword>
<dbReference type="CDD" id="cd00200">
    <property type="entry name" value="WD40"/>
    <property type="match status" value="1"/>
</dbReference>
<dbReference type="InterPro" id="IPR015943">
    <property type="entry name" value="WD40/YVTN_repeat-like_dom_sf"/>
</dbReference>
<dbReference type="Gene3D" id="2.130.10.10">
    <property type="entry name" value="YVTN repeat-like/Quinoprotein amine dehydrogenase"/>
    <property type="match status" value="2"/>
</dbReference>
<evidence type="ECO:0000256" key="9">
    <source>
        <dbReference type="SAM" id="MobiDB-lite"/>
    </source>
</evidence>
<evidence type="ECO:0000256" key="5">
    <source>
        <dbReference type="ARBA" id="ARBA00023015"/>
    </source>
</evidence>
<keyword evidence="3 8" id="KW-0853">WD repeat</keyword>
<evidence type="ECO:0000259" key="10">
    <source>
        <dbReference type="Pfam" id="PF04494"/>
    </source>
</evidence>
<gene>
    <name evidence="11" type="ORF">GOMPHAMPRED_008255</name>
</gene>
<feature type="repeat" description="WD" evidence="8">
    <location>
        <begin position="600"/>
        <end position="625"/>
    </location>
</feature>
<dbReference type="SUPFAM" id="SSF160897">
    <property type="entry name" value="Taf5 N-terminal domain-like"/>
    <property type="match status" value="1"/>
</dbReference>
<dbReference type="PANTHER" id="PTHR19879:SF1">
    <property type="entry name" value="CANNONBALL-RELATED"/>
    <property type="match status" value="1"/>
</dbReference>
<dbReference type="PROSITE" id="PS50294">
    <property type="entry name" value="WD_REPEATS_REGION"/>
    <property type="match status" value="3"/>
</dbReference>
<comment type="subcellular location">
    <subcellularLocation>
        <location evidence="1">Nucleus</location>
    </subcellularLocation>
</comment>
<feature type="repeat" description="WD" evidence="8">
    <location>
        <begin position="508"/>
        <end position="549"/>
    </location>
</feature>
<dbReference type="Proteomes" id="UP000664169">
    <property type="component" value="Unassembled WGS sequence"/>
</dbReference>
<dbReference type="Gene3D" id="1.25.40.500">
    <property type="entry name" value="TFIID subunit TAF5, NTD2 domain"/>
    <property type="match status" value="1"/>
</dbReference>
<keyword evidence="12" id="KW-1185">Reference proteome</keyword>
<dbReference type="SMART" id="SM00320">
    <property type="entry name" value="WD40"/>
    <property type="match status" value="6"/>
</dbReference>
<dbReference type="OrthoDB" id="10266330at2759"/>
<dbReference type="InterPro" id="IPR020472">
    <property type="entry name" value="WD40_PAC1"/>
</dbReference>
<feature type="region of interest" description="Disordered" evidence="9">
    <location>
        <begin position="652"/>
        <end position="675"/>
    </location>
</feature>
<dbReference type="GO" id="GO:0005669">
    <property type="term" value="C:transcription factor TFIID complex"/>
    <property type="evidence" value="ECO:0007669"/>
    <property type="project" value="TreeGrafter"/>
</dbReference>
<evidence type="ECO:0000256" key="7">
    <source>
        <dbReference type="ARBA" id="ARBA00023242"/>
    </source>
</evidence>
<dbReference type="InterPro" id="IPR036322">
    <property type="entry name" value="WD40_repeat_dom_sf"/>
</dbReference>
<dbReference type="InterPro" id="IPR007582">
    <property type="entry name" value="TFIID_NTD2"/>
</dbReference>
<evidence type="ECO:0000313" key="11">
    <source>
        <dbReference type="EMBL" id="CAF9914765.1"/>
    </source>
</evidence>
<feature type="compositionally biased region" description="Low complexity" evidence="9">
    <location>
        <begin position="8"/>
        <end position="18"/>
    </location>
</feature>
<feature type="compositionally biased region" description="Low complexity" evidence="9">
    <location>
        <begin position="656"/>
        <end position="668"/>
    </location>
</feature>
<dbReference type="PROSITE" id="PS50896">
    <property type="entry name" value="LISH"/>
    <property type="match status" value="1"/>
</dbReference>
<dbReference type="GO" id="GO:0006367">
    <property type="term" value="P:transcription initiation at RNA polymerase II promoter"/>
    <property type="evidence" value="ECO:0007669"/>
    <property type="project" value="TreeGrafter"/>
</dbReference>
<dbReference type="PROSITE" id="PS50082">
    <property type="entry name" value="WD_REPEATS_2"/>
    <property type="match status" value="4"/>
</dbReference>
<keyword evidence="6" id="KW-0804">Transcription</keyword>
<feature type="domain" description="TFIID subunit TAF5 NTD2" evidence="10">
    <location>
        <begin position="67"/>
        <end position="201"/>
    </location>
</feature>
<proteinExistence type="inferred from homology"/>
<dbReference type="InterPro" id="IPR037264">
    <property type="entry name" value="TFIID_NTD2_sf"/>
</dbReference>
<organism evidence="11 12">
    <name type="scientific">Gomphillus americanus</name>
    <dbReference type="NCBI Taxonomy" id="1940652"/>
    <lineage>
        <taxon>Eukaryota</taxon>
        <taxon>Fungi</taxon>
        <taxon>Dikarya</taxon>
        <taxon>Ascomycota</taxon>
        <taxon>Pezizomycotina</taxon>
        <taxon>Lecanoromycetes</taxon>
        <taxon>OSLEUM clade</taxon>
        <taxon>Ostropomycetidae</taxon>
        <taxon>Ostropales</taxon>
        <taxon>Graphidaceae</taxon>
        <taxon>Gomphilloideae</taxon>
        <taxon>Gomphillus</taxon>
    </lineage>
</organism>
<evidence type="ECO:0000256" key="3">
    <source>
        <dbReference type="ARBA" id="ARBA00022574"/>
    </source>
</evidence>
<feature type="repeat" description="WD" evidence="8">
    <location>
        <begin position="550"/>
        <end position="591"/>
    </location>
</feature>
<dbReference type="PROSITE" id="PS00678">
    <property type="entry name" value="WD_REPEATS_1"/>
    <property type="match status" value="1"/>
</dbReference>
<dbReference type="CDD" id="cd08044">
    <property type="entry name" value="TAF5_NTD2"/>
    <property type="match status" value="1"/>
</dbReference>
<accession>A0A8H3IGC7</accession>
<sequence length="714" mass="78400">MSQARNDAAPPGAPSAGGQMSQQNLNQIVIEYLSKKGYTRTEAILRVESASQNTDTNSNGIITAQSVKWEKAMELMERWVETVLEIYKPELQRLLWPIFVYAYLKSINEDWPHRPDGIAQAEQMFSRYKNRFEAEHASDLNNLQNVRLKEHLSESNIAKAFLDNKYRFTLSSGAFAQLVYFLESKLGVGGAQILKIVQENMDLKSLDRVASDHNVVEKILGRSAMSSQWPAEDEGIPGHNPGQYAGAPSSIMTKLKLGPLPLEPLLIEDVMAEIEEEDTREPPIGARSSLANEFRNKIKQEELDDNPLNRNDLPLPVSKARDVAMEVLKIKEHRDRFKIDLEKDKLSVCMFTFHNTQDTVNCVAISGDNNLIAIGTSEHYIRVFTADGSPMPSVSGEQKDASARLIGHSGPIFNISFSPAIDNPNGADAFASETGIYTGPEWLLSCSADCTVRLWHLGMMKQMMVYKAHLGPVFDVQWGPFGHYFLTAGHDKKAHLWSTSKASPLRWFVGHDTPVDVCCFHPNGVYAFTAASDRTIRMFSCLSGSCVRLFTSHTGYPTAMACSPTGKVLASADDNGVILLWDLALGKLIKRMKGHDRGGVWSLSWNAEGNMLLSGGSDGTVRLWDTLKMDNIGQQSKIVGEGGLGTRVDVGGATGPTGTTTGVNTTTQGKKKGKGLQVSADQVSAFPTKQTPVKFVKFTRMNMGIAVGCYQGGA</sequence>
<comment type="caution">
    <text evidence="11">The sequence shown here is derived from an EMBL/GenBank/DDBJ whole genome shotgun (WGS) entry which is preliminary data.</text>
</comment>
<comment type="similarity">
    <text evidence="2">Belongs to the WD repeat TAF5 family.</text>
</comment>
<dbReference type="GO" id="GO:0016251">
    <property type="term" value="F:RNA polymerase II general transcription initiation factor activity"/>
    <property type="evidence" value="ECO:0007669"/>
    <property type="project" value="TreeGrafter"/>
</dbReference>
<dbReference type="InterPro" id="IPR001680">
    <property type="entry name" value="WD40_rpt"/>
</dbReference>
<dbReference type="PANTHER" id="PTHR19879">
    <property type="entry name" value="TRANSCRIPTION INITIATION FACTOR TFIID"/>
    <property type="match status" value="1"/>
</dbReference>
<dbReference type="EMBL" id="CAJPDQ010000009">
    <property type="protein sequence ID" value="CAF9914765.1"/>
    <property type="molecule type" value="Genomic_DNA"/>
</dbReference>
<name>A0A8H3IGC7_9LECA</name>
<dbReference type="Pfam" id="PF04494">
    <property type="entry name" value="TFIID_NTD2"/>
    <property type="match status" value="1"/>
</dbReference>
<evidence type="ECO:0000313" key="12">
    <source>
        <dbReference type="Proteomes" id="UP000664169"/>
    </source>
</evidence>